<dbReference type="Pfam" id="PF05036">
    <property type="entry name" value="SPOR"/>
    <property type="match status" value="1"/>
</dbReference>
<dbReference type="PANTHER" id="PTHR38687:SF1">
    <property type="entry name" value="CELL DIVISION PROTEIN DEDD"/>
    <property type="match status" value="1"/>
</dbReference>
<dbReference type="SUPFAM" id="SSF110997">
    <property type="entry name" value="Sporulation related repeat"/>
    <property type="match status" value="1"/>
</dbReference>
<sequence length="266" mass="29902">MENNLEDILVDNIEEKPSSKSKARLIIITVATIVLLAVLGTLAYVLLKSEPKKNPEFNHTELEKIIPEESQPDDFDKLIAEIKNKDTLNQPQTSISAEELRQNPVQKTPQVEEKPTAPKSEDQPQIKQNVKEESKPKKENKPKAIENKPIVPKVQESKQQENKKEIQKKSQVEKKAPSASKAFESLETPMPPKGYYLQIGVFGGKPQAAFISKLASFEYKTETLQKGGKVLTRYLVGPYINKDQAEAAIFNVMQTMGIKPIIIEIK</sequence>
<dbReference type="RefSeq" id="WP_104725075.1">
    <property type="nucleotide sequence ID" value="NZ_FZNE01000015.1"/>
</dbReference>
<dbReference type="InterPro" id="IPR052521">
    <property type="entry name" value="Cell_div_SPOR-domain"/>
</dbReference>
<dbReference type="InterPro" id="IPR036680">
    <property type="entry name" value="SPOR-like_sf"/>
</dbReference>
<dbReference type="EMBL" id="NXLU01000003">
    <property type="protein sequence ID" value="RDU69237.1"/>
    <property type="molecule type" value="Genomic_DNA"/>
</dbReference>
<dbReference type="PROSITE" id="PS51724">
    <property type="entry name" value="SPOR"/>
    <property type="match status" value="1"/>
</dbReference>
<dbReference type="GO" id="GO:0032506">
    <property type="term" value="P:cytokinetic process"/>
    <property type="evidence" value="ECO:0007669"/>
    <property type="project" value="TreeGrafter"/>
</dbReference>
<proteinExistence type="predicted"/>
<dbReference type="GO" id="GO:0042834">
    <property type="term" value="F:peptidoglycan binding"/>
    <property type="evidence" value="ECO:0007669"/>
    <property type="project" value="InterPro"/>
</dbReference>
<dbReference type="OrthoDB" id="5372972at2"/>
<keyword evidence="2" id="KW-0472">Membrane</keyword>
<feature type="transmembrane region" description="Helical" evidence="2">
    <location>
        <begin position="25"/>
        <end position="47"/>
    </location>
</feature>
<dbReference type="PANTHER" id="PTHR38687">
    <property type="entry name" value="CELL DIVISION PROTEIN DEDD-RELATED"/>
    <property type="match status" value="1"/>
</dbReference>
<name>A0A3D8IVD7_9HELI</name>
<dbReference type="AlphaFoldDB" id="A0A3D8IVD7"/>
<evidence type="ECO:0000259" key="3">
    <source>
        <dbReference type="PROSITE" id="PS51724"/>
    </source>
</evidence>
<dbReference type="GO" id="GO:0032153">
    <property type="term" value="C:cell division site"/>
    <property type="evidence" value="ECO:0007669"/>
    <property type="project" value="TreeGrafter"/>
</dbReference>
<keyword evidence="2" id="KW-0812">Transmembrane</keyword>
<keyword evidence="5" id="KW-1185">Reference proteome</keyword>
<accession>A0A3D8IVD7</accession>
<dbReference type="GO" id="GO:0030428">
    <property type="term" value="C:cell septum"/>
    <property type="evidence" value="ECO:0007669"/>
    <property type="project" value="TreeGrafter"/>
</dbReference>
<reference evidence="4 5" key="1">
    <citation type="submission" date="2018-04" db="EMBL/GenBank/DDBJ databases">
        <title>Novel Campyloabacter and Helicobacter Species and Strains.</title>
        <authorList>
            <person name="Mannion A.J."/>
            <person name="Shen Z."/>
            <person name="Fox J.G."/>
        </authorList>
    </citation>
    <scope>NUCLEOTIDE SEQUENCE [LARGE SCALE GENOMIC DNA]</scope>
    <source>
        <strain evidence="4 5">ATCC 700242</strain>
    </source>
</reference>
<evidence type="ECO:0000313" key="4">
    <source>
        <dbReference type="EMBL" id="RDU69237.1"/>
    </source>
</evidence>
<feature type="compositionally biased region" description="Polar residues" evidence="1">
    <location>
        <begin position="87"/>
        <end position="96"/>
    </location>
</feature>
<evidence type="ECO:0000313" key="5">
    <source>
        <dbReference type="Proteomes" id="UP000257067"/>
    </source>
</evidence>
<protein>
    <recommendedName>
        <fullName evidence="3">SPOR domain-containing protein</fullName>
    </recommendedName>
</protein>
<comment type="caution">
    <text evidence="4">The sequence shown here is derived from an EMBL/GenBank/DDBJ whole genome shotgun (WGS) entry which is preliminary data.</text>
</comment>
<evidence type="ECO:0000256" key="2">
    <source>
        <dbReference type="SAM" id="Phobius"/>
    </source>
</evidence>
<evidence type="ECO:0000256" key="1">
    <source>
        <dbReference type="SAM" id="MobiDB-lite"/>
    </source>
</evidence>
<dbReference type="Gene3D" id="3.30.70.1070">
    <property type="entry name" value="Sporulation related repeat"/>
    <property type="match status" value="1"/>
</dbReference>
<gene>
    <name evidence="4" type="ORF">CQA62_03600</name>
</gene>
<keyword evidence="2" id="KW-1133">Transmembrane helix</keyword>
<dbReference type="Proteomes" id="UP000257067">
    <property type="component" value="Unassembled WGS sequence"/>
</dbReference>
<dbReference type="InterPro" id="IPR007730">
    <property type="entry name" value="SPOR-like_dom"/>
</dbReference>
<organism evidence="4 5">
    <name type="scientific">Helicobacter cholecystus</name>
    <dbReference type="NCBI Taxonomy" id="45498"/>
    <lineage>
        <taxon>Bacteria</taxon>
        <taxon>Pseudomonadati</taxon>
        <taxon>Campylobacterota</taxon>
        <taxon>Epsilonproteobacteria</taxon>
        <taxon>Campylobacterales</taxon>
        <taxon>Helicobacteraceae</taxon>
        <taxon>Helicobacter</taxon>
    </lineage>
</organism>
<feature type="region of interest" description="Disordered" evidence="1">
    <location>
        <begin position="85"/>
        <end position="186"/>
    </location>
</feature>
<feature type="compositionally biased region" description="Basic and acidic residues" evidence="1">
    <location>
        <begin position="155"/>
        <end position="176"/>
    </location>
</feature>
<feature type="domain" description="SPOR" evidence="3">
    <location>
        <begin position="189"/>
        <end position="265"/>
    </location>
</feature>
<feature type="compositionally biased region" description="Basic and acidic residues" evidence="1">
    <location>
        <begin position="110"/>
        <end position="146"/>
    </location>
</feature>